<reference evidence="1 2" key="1">
    <citation type="submission" date="2011-04" db="EMBL/GenBank/DDBJ databases">
        <title>The Genome Sequence of Clostridium citroniae WAL-19142.</title>
        <authorList>
            <consortium name="The Broad Institute Genome Sequencing Platform"/>
            <person name="Earl A."/>
            <person name="Ward D."/>
            <person name="Feldgarden M."/>
            <person name="Gevers D."/>
            <person name="Warren Y.A."/>
            <person name="Tyrrell K.L."/>
            <person name="Citron D.M."/>
            <person name="Goldstein E.J."/>
            <person name="Daigneault M."/>
            <person name="Allen-Vercoe E."/>
            <person name="Young S.K."/>
            <person name="Zeng Q."/>
            <person name="Gargeya S."/>
            <person name="Fitzgerald M."/>
            <person name="Haas B."/>
            <person name="Abouelleil A."/>
            <person name="Alvarado L."/>
            <person name="Arachchi H.M."/>
            <person name="Berlin A."/>
            <person name="Brown A."/>
            <person name="Chapman S.B."/>
            <person name="Chen Z."/>
            <person name="Dunbar C."/>
            <person name="Freedman E."/>
            <person name="Gearin G."/>
            <person name="Gellesch M."/>
            <person name="Goldberg J."/>
            <person name="Griggs A."/>
            <person name="Gujja S."/>
            <person name="Heilman E.R."/>
            <person name="Heiman D."/>
            <person name="Howarth C."/>
            <person name="Larson L."/>
            <person name="Lui A."/>
            <person name="MacDonald P.J."/>
            <person name="Mehta T."/>
            <person name="Montmayeur A."/>
            <person name="Murphy C."/>
            <person name="Neiman D."/>
            <person name="Pearson M."/>
            <person name="Priest M."/>
            <person name="Roberts A."/>
            <person name="Saif S."/>
            <person name="Shea T."/>
            <person name="Shenoy N."/>
            <person name="Sisk P."/>
            <person name="Stolte C."/>
            <person name="Sykes S."/>
            <person name="White J."/>
            <person name="Yandava C."/>
            <person name="Wortman J."/>
            <person name="Nusbaum C."/>
            <person name="Birren B."/>
        </authorList>
    </citation>
    <scope>NUCLEOTIDE SEQUENCE [LARGE SCALE GENOMIC DNA]</scope>
    <source>
        <strain evidence="1 2">WAL-19142</strain>
    </source>
</reference>
<dbReference type="EMBL" id="ADLK01000024">
    <property type="protein sequence ID" value="KMW18303.1"/>
    <property type="molecule type" value="Genomic_DNA"/>
</dbReference>
<sequence>MELRELYELHDRLEAAAVAGVNLMEEDFRLKRAIEAVKPLSQASPVIGKLYRMALGVISPECEDRAGSLLDVLALSQALLCTQASFGAGGEEEITALAPAHREYCPCLPYSRVKPLEEALTCPGGGRYALIMEAINERPEDLKDYRLSAAMVTALSDSYRDIAVTAARYLAKQDKGLLPLIKEGFEEASEYGKLGRLRAMEGIGGKDENDFYVSLLDHAKKELREEAIRALRMDPGNTERLLDLANTEKGACLEAVKQSLSAMGTEPARQYLEEQFTKDPQGNAGYIRLLRDDSISDRLAGEIEVFLNEYDKAQGEMPAKWNDQFDQLFLSMACKGSCAMQDVYRRAARSGSPDRQQYLRFPDMLITSILQSGDERLVDLAGELAKTAGKWWNAPAFAADLLILPAKEVYDRYRIAIPKDGFLGLGREEKQRIRKAMMGVFGRIHYNDKTGRQECSQRMEEYGAEGRTFRSRRPLVEPLDPRWYELLMDDMPGDETVSAIDENGRQDMMTYDQILYRLLPPERRPAMGDYFHRRALDMKDNRSLYGLLIRCGWKDYRGLVSLYVKKNPEAGLSIWEINRMLAGIPLTEEERQMEIREIDRILCGYPKHSPARKNWDAYEQQRRMINEASGLPGGK</sequence>
<evidence type="ECO:0008006" key="3">
    <source>
        <dbReference type="Google" id="ProtNLM"/>
    </source>
</evidence>
<dbReference type="Proteomes" id="UP000037392">
    <property type="component" value="Unassembled WGS sequence"/>
</dbReference>
<organism evidence="1 2">
    <name type="scientific">[Clostridium] citroniae WAL-19142</name>
    <dbReference type="NCBI Taxonomy" id="742734"/>
    <lineage>
        <taxon>Bacteria</taxon>
        <taxon>Bacillati</taxon>
        <taxon>Bacillota</taxon>
        <taxon>Clostridia</taxon>
        <taxon>Lachnospirales</taxon>
        <taxon>Lachnospiraceae</taxon>
        <taxon>Enterocloster</taxon>
    </lineage>
</organism>
<evidence type="ECO:0000313" key="1">
    <source>
        <dbReference type="EMBL" id="KMW18303.1"/>
    </source>
</evidence>
<name>A0A0J9BZQ0_9FIRM</name>
<comment type="caution">
    <text evidence="1">The sequence shown here is derived from an EMBL/GenBank/DDBJ whole genome shotgun (WGS) entry which is preliminary data.</text>
</comment>
<accession>A0A0J9BZQ0</accession>
<dbReference type="GeneID" id="93162254"/>
<evidence type="ECO:0000313" key="2">
    <source>
        <dbReference type="Proteomes" id="UP000037392"/>
    </source>
</evidence>
<dbReference type="AlphaFoldDB" id="A0A0J9BZQ0"/>
<dbReference type="PATRIC" id="fig|742734.4.peg.3443"/>
<dbReference type="RefSeq" id="WP_048930193.1">
    <property type="nucleotide sequence ID" value="NZ_KQ235879.1"/>
</dbReference>
<gene>
    <name evidence="1" type="ORF">HMPREF9470_03213</name>
</gene>
<protein>
    <recommendedName>
        <fullName evidence="3">HEAT repeat domain-containing protein</fullName>
    </recommendedName>
</protein>
<proteinExistence type="predicted"/>
<dbReference type="OrthoDB" id="83685at2"/>